<dbReference type="PANTHER" id="PTHR34388:SF1">
    <property type="entry name" value="DNA POLYMERASE III SUBUNIT DELTA"/>
    <property type="match status" value="1"/>
</dbReference>
<accession>A0A346B2E2</accession>
<dbReference type="Proteomes" id="UP000254337">
    <property type="component" value="Chromosome"/>
</dbReference>
<keyword evidence="4" id="KW-0239">DNA-directed DNA polymerase</keyword>
<dbReference type="Gene3D" id="1.20.272.10">
    <property type="match status" value="1"/>
</dbReference>
<keyword evidence="2" id="KW-0548">Nucleotidyltransferase</keyword>
<dbReference type="KEGG" id="meg:DKB62_12330"/>
<dbReference type="EMBL" id="CP029462">
    <property type="protein sequence ID" value="AXL22285.1"/>
    <property type="molecule type" value="Genomic_DNA"/>
</dbReference>
<dbReference type="RefSeq" id="WP_107196677.1">
    <property type="nucleotide sequence ID" value="NZ_CP029462.1"/>
</dbReference>
<protein>
    <submittedName>
        <fullName evidence="5">DNA polymerase III subunit delta</fullName>
    </submittedName>
</protein>
<dbReference type="NCBIfam" id="TIGR01128">
    <property type="entry name" value="holA"/>
    <property type="match status" value="1"/>
</dbReference>
<sequence length="341" mass="38975">MKPIAVIYGTEEYLMEQARRRFVADCQQRAGGDAAVRQFKKDAPAASVVEAFEGTSLFGGGSVVVWTECPFLPIKRGGRSRSKLSKEEMWFLEKLRTLSDENGVLFYTKGNIDTGCAFFKELRPMADVVAGEAVTEKNVMPYVCDFLEGRGKKLTLRAEQYLRGLFQTWGEISLLYVFSELEKLCISLDDSRRSVDEADVADLFAGTMEKNLFTFMDYFLRRDGRHVVPFLEGLFSRQDLFLKNVGYMISRLRLLLAYKELKEAGMGQRQCESIMTQINKGRSVKYVLYHLQKAAPYWTIRELQELITNIFTLQRNIRRGTAAIDDIGPLICLYCRTKGRV</sequence>
<dbReference type="PANTHER" id="PTHR34388">
    <property type="entry name" value="DNA POLYMERASE III SUBUNIT DELTA"/>
    <property type="match status" value="1"/>
</dbReference>
<organism evidence="5 6">
    <name type="scientific">Megasphaera stantonii</name>
    <dbReference type="NCBI Taxonomy" id="2144175"/>
    <lineage>
        <taxon>Bacteria</taxon>
        <taxon>Bacillati</taxon>
        <taxon>Bacillota</taxon>
        <taxon>Negativicutes</taxon>
        <taxon>Veillonellales</taxon>
        <taxon>Veillonellaceae</taxon>
        <taxon>Megasphaera</taxon>
    </lineage>
</organism>
<dbReference type="GO" id="GO:0003887">
    <property type="term" value="F:DNA-directed DNA polymerase activity"/>
    <property type="evidence" value="ECO:0007669"/>
    <property type="project" value="UniProtKB-KW"/>
</dbReference>
<keyword evidence="1" id="KW-0808">Transferase</keyword>
<evidence type="ECO:0000313" key="5">
    <source>
        <dbReference type="EMBL" id="AXL22285.1"/>
    </source>
</evidence>
<dbReference type="GO" id="GO:0009360">
    <property type="term" value="C:DNA polymerase III complex"/>
    <property type="evidence" value="ECO:0007669"/>
    <property type="project" value="TreeGrafter"/>
</dbReference>
<gene>
    <name evidence="5" type="ORF">DKB62_12330</name>
</gene>
<name>A0A346B2E2_9FIRM</name>
<dbReference type="InterPro" id="IPR005790">
    <property type="entry name" value="DNA_polIII_delta"/>
</dbReference>
<keyword evidence="6" id="KW-1185">Reference proteome</keyword>
<dbReference type="GO" id="GO:0006261">
    <property type="term" value="P:DNA-templated DNA replication"/>
    <property type="evidence" value="ECO:0007669"/>
    <property type="project" value="TreeGrafter"/>
</dbReference>
<dbReference type="InterPro" id="IPR027417">
    <property type="entry name" value="P-loop_NTPase"/>
</dbReference>
<reference evidence="5 6" key="1">
    <citation type="submission" date="2018-05" db="EMBL/GenBank/DDBJ databases">
        <title>Complete genome sequence of Megasphaera sp. AJH120T, isolated from the ceca of a chicken.</title>
        <authorList>
            <person name="Maki J."/>
            <person name="Looft T."/>
        </authorList>
    </citation>
    <scope>NUCLEOTIDE SEQUENCE [LARGE SCALE GENOMIC DNA]</scope>
    <source>
        <strain evidence="5 6">AJH120</strain>
    </source>
</reference>
<dbReference type="OrthoDB" id="1622572at2"/>
<keyword evidence="3" id="KW-0235">DNA replication</keyword>
<evidence type="ECO:0000256" key="4">
    <source>
        <dbReference type="ARBA" id="ARBA00022932"/>
    </source>
</evidence>
<evidence type="ECO:0000256" key="2">
    <source>
        <dbReference type="ARBA" id="ARBA00022695"/>
    </source>
</evidence>
<dbReference type="AlphaFoldDB" id="A0A346B2E2"/>
<proteinExistence type="predicted"/>
<evidence type="ECO:0000256" key="1">
    <source>
        <dbReference type="ARBA" id="ARBA00022679"/>
    </source>
</evidence>
<dbReference type="Gene3D" id="3.40.50.300">
    <property type="entry name" value="P-loop containing nucleotide triphosphate hydrolases"/>
    <property type="match status" value="1"/>
</dbReference>
<evidence type="ECO:0000256" key="3">
    <source>
        <dbReference type="ARBA" id="ARBA00022705"/>
    </source>
</evidence>
<evidence type="ECO:0000313" key="6">
    <source>
        <dbReference type="Proteomes" id="UP000254337"/>
    </source>
</evidence>
<dbReference type="GO" id="GO:0003677">
    <property type="term" value="F:DNA binding"/>
    <property type="evidence" value="ECO:0007669"/>
    <property type="project" value="InterPro"/>
</dbReference>